<dbReference type="Proteomes" id="UP000072421">
    <property type="component" value="Chromosome"/>
</dbReference>
<dbReference type="Pfam" id="PF00535">
    <property type="entry name" value="Glycos_transf_2"/>
    <property type="match status" value="1"/>
</dbReference>
<evidence type="ECO:0000256" key="8">
    <source>
        <dbReference type="SAM" id="Phobius"/>
    </source>
</evidence>
<dbReference type="PATRIC" id="fig|158899.10.peg.3135"/>
<evidence type="ECO:0000259" key="9">
    <source>
        <dbReference type="Pfam" id="PF00535"/>
    </source>
</evidence>
<dbReference type="GO" id="GO:0005886">
    <property type="term" value="C:plasma membrane"/>
    <property type="evidence" value="ECO:0007669"/>
    <property type="project" value="TreeGrafter"/>
</dbReference>
<evidence type="ECO:0000256" key="1">
    <source>
        <dbReference type="ARBA" id="ARBA00022475"/>
    </source>
</evidence>
<feature type="transmembrane region" description="Helical" evidence="8">
    <location>
        <begin position="230"/>
        <end position="251"/>
    </location>
</feature>
<dbReference type="OrthoDB" id="9811884at2"/>
<dbReference type="InterPro" id="IPR050256">
    <property type="entry name" value="Glycosyltransferase_2"/>
</dbReference>
<keyword evidence="2" id="KW-0328">Glycosyltransferase</keyword>
<dbReference type="EMBL" id="CP013232">
    <property type="protein sequence ID" value="AMO95796.1"/>
    <property type="molecule type" value="Genomic_DNA"/>
</dbReference>
<dbReference type="InterPro" id="IPR029044">
    <property type="entry name" value="Nucleotide-diphossugar_trans"/>
</dbReference>
<keyword evidence="5" id="KW-0448">Lipopolysaccharide biosynthesis</keyword>
<proteinExistence type="predicted"/>
<evidence type="ECO:0000256" key="5">
    <source>
        <dbReference type="ARBA" id="ARBA00022985"/>
    </source>
</evidence>
<dbReference type="SUPFAM" id="SSF53448">
    <property type="entry name" value="Nucleotide-diphospho-sugar transferases"/>
    <property type="match status" value="1"/>
</dbReference>
<dbReference type="GO" id="GO:0009103">
    <property type="term" value="P:lipopolysaccharide biosynthetic process"/>
    <property type="evidence" value="ECO:0007669"/>
    <property type="project" value="UniProtKB-KW"/>
</dbReference>
<dbReference type="RefSeq" id="WP_061542377.1">
    <property type="nucleotide sequence ID" value="NZ_CP013232.1"/>
</dbReference>
<keyword evidence="1" id="KW-1003">Cell membrane</keyword>
<accession>A0A127PDC6</accession>
<sequence>MKPELSVVIPVYNEESGLAKLFDRLYPALDALGISYEILYVNDGSRDKSAAILAEQFRLRPDVTRVVLFNGNFGQHMAILAGFEATRGDIVVTLDADLQNPPEEIGNLVAKMREGYDYVGSIRRKRQDSAWRTVASKAMNLLREKITGIRMTDQGNMLRAYGRNVVDLINQCQEVNTFVPALAYTFARKETEIVVEHEERSAGESKYSLYSLIRLNFDLVTGFSIMPLQLFSLIGIVLSFASAALFFILVARRFLFGAEVQGVFTLFAFAFFLMGMILFGIGLVGEYVGRIYQQVRARPRYVVQAMLEQSSADDKQAS</sequence>
<evidence type="ECO:0000256" key="3">
    <source>
        <dbReference type="ARBA" id="ARBA00022679"/>
    </source>
</evidence>
<name>A0A127PDC6_9BURK</name>
<dbReference type="Gene3D" id="3.90.550.10">
    <property type="entry name" value="Spore Coat Polysaccharide Biosynthesis Protein SpsA, Chain A"/>
    <property type="match status" value="1"/>
</dbReference>
<dbReference type="InterPro" id="IPR001173">
    <property type="entry name" value="Glyco_trans_2-like"/>
</dbReference>
<dbReference type="GO" id="GO:0099621">
    <property type="term" value="F:undecaprenyl-phosphate 4-deoxy-4-formamido-L-arabinose transferase activity"/>
    <property type="evidence" value="ECO:0007669"/>
    <property type="project" value="TreeGrafter"/>
</dbReference>
<dbReference type="CDD" id="cd04187">
    <property type="entry name" value="DPM1_like_bac"/>
    <property type="match status" value="1"/>
</dbReference>
<organism evidence="10">
    <name type="scientific">Collimonas fungivorans</name>
    <dbReference type="NCBI Taxonomy" id="158899"/>
    <lineage>
        <taxon>Bacteria</taxon>
        <taxon>Pseudomonadati</taxon>
        <taxon>Pseudomonadota</taxon>
        <taxon>Betaproteobacteria</taxon>
        <taxon>Burkholderiales</taxon>
        <taxon>Oxalobacteraceae</taxon>
        <taxon>Collimonas</taxon>
    </lineage>
</organism>
<keyword evidence="7 8" id="KW-0472">Membrane</keyword>
<gene>
    <name evidence="10" type="primary">arnC</name>
    <name evidence="10" type="ORF">CFter6_3146</name>
</gene>
<feature type="transmembrane region" description="Helical" evidence="8">
    <location>
        <begin position="263"/>
        <end position="288"/>
    </location>
</feature>
<evidence type="ECO:0000256" key="6">
    <source>
        <dbReference type="ARBA" id="ARBA00022989"/>
    </source>
</evidence>
<evidence type="ECO:0000256" key="7">
    <source>
        <dbReference type="ARBA" id="ARBA00023136"/>
    </source>
</evidence>
<dbReference type="PANTHER" id="PTHR48090">
    <property type="entry name" value="UNDECAPRENYL-PHOSPHATE 4-DEOXY-4-FORMAMIDO-L-ARABINOSE TRANSFERASE-RELATED"/>
    <property type="match status" value="1"/>
</dbReference>
<protein>
    <submittedName>
        <fullName evidence="10">Undecaprenyl-phosphate 4-deoxy-4-formamido-L-arabinose transferase</fullName>
    </submittedName>
</protein>
<feature type="domain" description="Glycosyltransferase 2-like" evidence="9">
    <location>
        <begin position="6"/>
        <end position="142"/>
    </location>
</feature>
<keyword evidence="6 8" id="KW-1133">Transmembrane helix</keyword>
<evidence type="ECO:0000313" key="10">
    <source>
        <dbReference type="EMBL" id="AMO95796.1"/>
    </source>
</evidence>
<dbReference type="PANTHER" id="PTHR48090:SF3">
    <property type="entry name" value="UNDECAPRENYL-PHOSPHATE 4-DEOXY-4-FORMAMIDO-L-ARABINOSE TRANSFERASE"/>
    <property type="match status" value="1"/>
</dbReference>
<keyword evidence="3 10" id="KW-0808">Transferase</keyword>
<evidence type="ECO:0000256" key="2">
    <source>
        <dbReference type="ARBA" id="ARBA00022676"/>
    </source>
</evidence>
<evidence type="ECO:0000256" key="4">
    <source>
        <dbReference type="ARBA" id="ARBA00022692"/>
    </source>
</evidence>
<reference evidence="10 11" key="1">
    <citation type="submission" date="2015-11" db="EMBL/GenBank/DDBJ databases">
        <title>Exploring the genomic traits of fungus-feeding bacterial genus Collimonas.</title>
        <authorList>
            <person name="Song C."/>
            <person name="Schmidt R."/>
            <person name="de Jager V."/>
            <person name="Krzyzanowska D."/>
            <person name="Jongedijk E."/>
            <person name="Cankar K."/>
            <person name="Beekwilder J."/>
            <person name="van Veen A."/>
            <person name="de Boer W."/>
            <person name="van Veen J.A."/>
            <person name="Garbeva P."/>
        </authorList>
    </citation>
    <scope>NUCLEOTIDE SEQUENCE [LARGE SCALE GENOMIC DNA]</scope>
    <source>
        <strain evidence="10 11">Ter6</strain>
    </source>
</reference>
<evidence type="ECO:0000313" key="11">
    <source>
        <dbReference type="Proteomes" id="UP000072421"/>
    </source>
</evidence>
<dbReference type="AlphaFoldDB" id="A0A127PDC6"/>
<keyword evidence="4 8" id="KW-0812">Transmembrane</keyword>